<dbReference type="OrthoDB" id="2442898at2759"/>
<dbReference type="SUPFAM" id="SSF53098">
    <property type="entry name" value="Ribonuclease H-like"/>
    <property type="match status" value="1"/>
</dbReference>
<gene>
    <name evidence="2" type="ORF">MERR_LOCUS11060</name>
</gene>
<evidence type="ECO:0000313" key="3">
    <source>
        <dbReference type="Proteomes" id="UP000467841"/>
    </source>
</evidence>
<evidence type="ECO:0000313" key="2">
    <source>
        <dbReference type="EMBL" id="CAA7023825.1"/>
    </source>
</evidence>
<dbReference type="PANTHER" id="PTHR32166">
    <property type="entry name" value="OSJNBA0013A04.12 PROTEIN"/>
    <property type="match status" value="1"/>
</dbReference>
<dbReference type="PANTHER" id="PTHR32166:SF74">
    <property type="entry name" value="OS05G0256350 PROTEIN"/>
    <property type="match status" value="1"/>
</dbReference>
<sequence length="274" mass="31213">MVDYNRRGQLIKDSGGLLGSWLGSLSCDLNILPINYTDWRKVPAYRKDMAWKVIQKKFWFDNPIKRRKYVISTLGARCKDLKRRLWKKYRRNTHFGHEHSGRVRFIGHGPTPSKYFSSLDSTSVNMEMVEFKLLVKSFVGKVDIVASALQVLIESRCKFQVSETDENKLDILKQAQNISKTIVNLCINSRGGTCFLSSKDASKDAHTGEYIFQYIDKCIEEIGADKVVQAVIDNATNNVSATRLLRQKRPNIFWSSCAAHTVDLMLEGISKLPG</sequence>
<dbReference type="PROSITE" id="PS51257">
    <property type="entry name" value="PROKAR_LIPOPROTEIN"/>
    <property type="match status" value="1"/>
</dbReference>
<accession>A0A6D2IFP1</accession>
<evidence type="ECO:0000259" key="1">
    <source>
        <dbReference type="Pfam" id="PF04937"/>
    </source>
</evidence>
<dbReference type="InterPro" id="IPR012337">
    <property type="entry name" value="RNaseH-like_sf"/>
</dbReference>
<comment type="caution">
    <text evidence="2">The sequence shown here is derived from an EMBL/GenBank/DDBJ whole genome shotgun (WGS) entry which is preliminary data.</text>
</comment>
<protein>
    <recommendedName>
        <fullName evidence="1">DUF659 domain-containing protein</fullName>
    </recommendedName>
</protein>
<dbReference type="Proteomes" id="UP000467841">
    <property type="component" value="Unassembled WGS sequence"/>
</dbReference>
<name>A0A6D2IFP1_9BRAS</name>
<feature type="domain" description="DUF659" evidence="1">
    <location>
        <begin position="177"/>
        <end position="273"/>
    </location>
</feature>
<organism evidence="2 3">
    <name type="scientific">Microthlaspi erraticum</name>
    <dbReference type="NCBI Taxonomy" id="1685480"/>
    <lineage>
        <taxon>Eukaryota</taxon>
        <taxon>Viridiplantae</taxon>
        <taxon>Streptophyta</taxon>
        <taxon>Embryophyta</taxon>
        <taxon>Tracheophyta</taxon>
        <taxon>Spermatophyta</taxon>
        <taxon>Magnoliopsida</taxon>
        <taxon>eudicotyledons</taxon>
        <taxon>Gunneridae</taxon>
        <taxon>Pentapetalae</taxon>
        <taxon>rosids</taxon>
        <taxon>malvids</taxon>
        <taxon>Brassicales</taxon>
        <taxon>Brassicaceae</taxon>
        <taxon>Coluteocarpeae</taxon>
        <taxon>Microthlaspi</taxon>
    </lineage>
</organism>
<dbReference type="InterPro" id="IPR007021">
    <property type="entry name" value="DUF659"/>
</dbReference>
<dbReference type="AlphaFoldDB" id="A0A6D2IFP1"/>
<dbReference type="EMBL" id="CACVBM020000832">
    <property type="protein sequence ID" value="CAA7023825.1"/>
    <property type="molecule type" value="Genomic_DNA"/>
</dbReference>
<proteinExistence type="predicted"/>
<reference evidence="2" key="1">
    <citation type="submission" date="2020-01" db="EMBL/GenBank/DDBJ databases">
        <authorList>
            <person name="Mishra B."/>
        </authorList>
    </citation>
    <scope>NUCLEOTIDE SEQUENCE [LARGE SCALE GENOMIC DNA]</scope>
</reference>
<keyword evidence="3" id="KW-1185">Reference proteome</keyword>
<dbReference type="Pfam" id="PF04937">
    <property type="entry name" value="DUF659"/>
    <property type="match status" value="1"/>
</dbReference>